<comment type="caution">
    <text evidence="1">The sequence shown here is derived from an EMBL/GenBank/DDBJ whole genome shotgun (WGS) entry which is preliminary data.</text>
</comment>
<protein>
    <submittedName>
        <fullName evidence="1">Uncharacterized protein</fullName>
    </submittedName>
</protein>
<sequence length="61" mass="6665">MQAAACLVTNTPAFFHTFSVLSTLIHAQIIPSYCGCLFSSRTVATDMQARMYPIIPCSIHS</sequence>
<reference evidence="1" key="1">
    <citation type="submission" date="2020-05" db="EMBL/GenBank/DDBJ databases">
        <title>WGS assembly of Panicum virgatum.</title>
        <authorList>
            <person name="Lovell J.T."/>
            <person name="Jenkins J."/>
            <person name="Shu S."/>
            <person name="Juenger T.E."/>
            <person name="Schmutz J."/>
        </authorList>
    </citation>
    <scope>NUCLEOTIDE SEQUENCE</scope>
    <source>
        <strain evidence="1">AP13</strain>
    </source>
</reference>
<accession>A0A8T0T301</accession>
<gene>
    <name evidence="1" type="ORF">PVAP13_4NG005350</name>
</gene>
<organism evidence="1 2">
    <name type="scientific">Panicum virgatum</name>
    <name type="common">Blackwell switchgrass</name>
    <dbReference type="NCBI Taxonomy" id="38727"/>
    <lineage>
        <taxon>Eukaryota</taxon>
        <taxon>Viridiplantae</taxon>
        <taxon>Streptophyta</taxon>
        <taxon>Embryophyta</taxon>
        <taxon>Tracheophyta</taxon>
        <taxon>Spermatophyta</taxon>
        <taxon>Magnoliopsida</taxon>
        <taxon>Liliopsida</taxon>
        <taxon>Poales</taxon>
        <taxon>Poaceae</taxon>
        <taxon>PACMAD clade</taxon>
        <taxon>Panicoideae</taxon>
        <taxon>Panicodae</taxon>
        <taxon>Paniceae</taxon>
        <taxon>Panicinae</taxon>
        <taxon>Panicum</taxon>
        <taxon>Panicum sect. Hiantes</taxon>
    </lineage>
</organism>
<evidence type="ECO:0000313" key="1">
    <source>
        <dbReference type="EMBL" id="KAG2603674.1"/>
    </source>
</evidence>
<evidence type="ECO:0000313" key="2">
    <source>
        <dbReference type="Proteomes" id="UP000823388"/>
    </source>
</evidence>
<keyword evidence="2" id="KW-1185">Reference proteome</keyword>
<proteinExistence type="predicted"/>
<dbReference type="EMBL" id="CM029044">
    <property type="protein sequence ID" value="KAG2603674.1"/>
    <property type="molecule type" value="Genomic_DNA"/>
</dbReference>
<dbReference type="AlphaFoldDB" id="A0A8T0T301"/>
<dbReference type="Proteomes" id="UP000823388">
    <property type="component" value="Chromosome 4N"/>
</dbReference>
<name>A0A8T0T301_PANVG</name>